<feature type="transmembrane region" description="Helical" evidence="1">
    <location>
        <begin position="88"/>
        <end position="107"/>
    </location>
</feature>
<dbReference type="Gene3D" id="3.55.50.30">
    <property type="match status" value="1"/>
</dbReference>
<dbReference type="RefSeq" id="WP_230002133.1">
    <property type="nucleotide sequence ID" value="NZ_CP087134.1"/>
</dbReference>
<organism evidence="4 5">
    <name type="scientific">Flavobacterium cupriresistens</name>
    <dbReference type="NCBI Taxonomy" id="2893885"/>
    <lineage>
        <taxon>Bacteria</taxon>
        <taxon>Pseudomonadati</taxon>
        <taxon>Bacteroidota</taxon>
        <taxon>Flavobacteriia</taxon>
        <taxon>Flavobacteriales</taxon>
        <taxon>Flavobacteriaceae</taxon>
        <taxon>Flavobacterium</taxon>
    </lineage>
</organism>
<name>A0ABU4RI18_9FLAO</name>
<dbReference type="Pfam" id="PF16344">
    <property type="entry name" value="FecR_C"/>
    <property type="match status" value="1"/>
</dbReference>
<keyword evidence="5" id="KW-1185">Reference proteome</keyword>
<evidence type="ECO:0000256" key="1">
    <source>
        <dbReference type="SAM" id="Phobius"/>
    </source>
</evidence>
<keyword evidence="1" id="KW-1133">Transmembrane helix</keyword>
<dbReference type="PANTHER" id="PTHR30273:SF2">
    <property type="entry name" value="PROTEIN FECR"/>
    <property type="match status" value="1"/>
</dbReference>
<dbReference type="EMBL" id="JAWXVI010000011">
    <property type="protein sequence ID" value="MDX6191598.1"/>
    <property type="molecule type" value="Genomic_DNA"/>
</dbReference>
<dbReference type="InterPro" id="IPR012373">
    <property type="entry name" value="Ferrdict_sens_TM"/>
</dbReference>
<comment type="caution">
    <text evidence="4">The sequence shown here is derived from an EMBL/GenBank/DDBJ whole genome shotgun (WGS) entry which is preliminary data.</text>
</comment>
<reference evidence="4 5" key="1">
    <citation type="submission" date="2023-11" db="EMBL/GenBank/DDBJ databases">
        <title>Unpublished Manusciprt.</title>
        <authorList>
            <person name="Saticioglu I.B."/>
            <person name="Ay H."/>
            <person name="Ajmi N."/>
            <person name="Altun S."/>
            <person name="Duman M."/>
        </authorList>
    </citation>
    <scope>NUCLEOTIDE SEQUENCE [LARGE SCALE GENOMIC DNA]</scope>
    <source>
        <strain evidence="4 5">Fl-318</strain>
    </source>
</reference>
<evidence type="ECO:0000259" key="2">
    <source>
        <dbReference type="Pfam" id="PF04773"/>
    </source>
</evidence>
<proteinExistence type="predicted"/>
<sequence length="404" mass="45826">MSNLPFQIDELILKFLNKTITPNEHFVLKEWINSSPINKEIFENLTNKEWVATELDKMYEFEKDSGWETIAASLKHAKRIAGKKKRKWFQMVAAVVLFALSIGFWFYKTPDKVIPDQNLSQKERFGAEIMPPEINQAILTLSNGKKIIVQNDPKKELIIHATALTLKTNDSNIIAKDRINSKKEVLAQNTLAVPKGSKPLQLLLADGTMTWINAGSSLTFPSEFIGKERKVSMTGEVFFKVAKNKHMPFKVNANGTETEALGTQFNINAYADQSNTKITLVEGSIRVEKRVSKLLIGSLIVKPNQQVIAEKELTLIKEANIEETTAWRDGQFYFEGADIKVVMNQISKWYDLDVAYKGTINSSFVMKISKDVPLSELLKIMEMTDLVRFKLEGKKIIVMSYTKP</sequence>
<accession>A0ABU4RI18</accession>
<dbReference type="Pfam" id="PF04773">
    <property type="entry name" value="FecR"/>
    <property type="match status" value="1"/>
</dbReference>
<gene>
    <name evidence="4" type="ORF">SGQ83_19745</name>
</gene>
<dbReference type="PANTHER" id="PTHR30273">
    <property type="entry name" value="PERIPLASMIC SIGNAL SENSOR AND SIGMA FACTOR ACTIVATOR FECR-RELATED"/>
    <property type="match status" value="1"/>
</dbReference>
<evidence type="ECO:0000313" key="5">
    <source>
        <dbReference type="Proteomes" id="UP001273350"/>
    </source>
</evidence>
<dbReference type="InterPro" id="IPR032508">
    <property type="entry name" value="FecR_C"/>
</dbReference>
<protein>
    <submittedName>
        <fullName evidence="4">FecR domain-containing protein</fullName>
    </submittedName>
</protein>
<dbReference type="Proteomes" id="UP001273350">
    <property type="component" value="Unassembled WGS sequence"/>
</dbReference>
<keyword evidence="1" id="KW-0812">Transmembrane</keyword>
<feature type="domain" description="FecR protein" evidence="2">
    <location>
        <begin position="200"/>
        <end position="286"/>
    </location>
</feature>
<feature type="domain" description="Protein FecR C-terminal" evidence="3">
    <location>
        <begin position="331"/>
        <end position="398"/>
    </location>
</feature>
<dbReference type="InterPro" id="IPR006860">
    <property type="entry name" value="FecR"/>
</dbReference>
<dbReference type="Gene3D" id="2.60.120.1440">
    <property type="match status" value="1"/>
</dbReference>
<keyword evidence="1" id="KW-0472">Membrane</keyword>
<evidence type="ECO:0000259" key="3">
    <source>
        <dbReference type="Pfam" id="PF16344"/>
    </source>
</evidence>
<evidence type="ECO:0000313" key="4">
    <source>
        <dbReference type="EMBL" id="MDX6191598.1"/>
    </source>
</evidence>